<keyword evidence="6" id="KW-0695">RNA-directed DNA polymerase</keyword>
<feature type="domain" description="Reverse transcriptase" evidence="7">
    <location>
        <begin position="72"/>
        <end position="251"/>
    </location>
</feature>
<evidence type="ECO:0000256" key="6">
    <source>
        <dbReference type="ARBA" id="ARBA00022918"/>
    </source>
</evidence>
<sequence length="601" mass="69267">MIRHVQDVEQREEIQNILWKHGKLFDTTTPSVVNTTLTHAIDTGNHRPLYTPQYRQSHKDQQRLSDETDKLIKQGIVENSTSPWSSPIVLIKKKDGTTRFCVDYRRINEITTKDSFPSPRIDEIFDQLGEATYFTKLDFKSGYFQIPLNKADRPKTAFSTRDKHLQFTVMPQGIINGPPSFQRIINQILGPARWRYALAYIDDIIIYSRTLKDHIIHLERVLDTLDKANFRLNVGKSEIAKEELGFLGHHIKQGNIRPNADNICGLLNTQTPTTVEEACRFLKGADYYRKFIPQFSKIADPLYKFVSKKKQSSSKITPITLTKEEENSFNELKHILTTDLVLHLPNNQLRYKIQTDALKMGIGAALLQTYPDGKERPVAYLSKKFTPRQQNWCTIEQECYAILKAIEQWHQYVDGVEVQIQTDHNPLKALNKRAQKSTKCERWRLKLEQYRYTIDHIRGDDNAMSDYLCRSPVDQGEEDPDDYVQLISTATRTEDIIAIDTSTPQIVAAVTTCAQANKILESKAPHVRDEEPGQTKITSKIALHVPDEETDNKNKQPTTVKIDDNMIILFTEEIIREQQRSDNHIQHIVTNIKNITRNSLS</sequence>
<dbReference type="Pfam" id="PF00078">
    <property type="entry name" value="RVT_1"/>
    <property type="match status" value="1"/>
</dbReference>
<dbReference type="FunFam" id="3.10.20.370:FF:000001">
    <property type="entry name" value="Retrovirus-related Pol polyprotein from transposon 17.6-like protein"/>
    <property type="match status" value="1"/>
</dbReference>
<dbReference type="EMBL" id="CAJNOQ010017297">
    <property type="protein sequence ID" value="CAF1396649.1"/>
    <property type="molecule type" value="Genomic_DNA"/>
</dbReference>
<dbReference type="EMBL" id="CAJOBC010082711">
    <property type="protein sequence ID" value="CAF4290821.1"/>
    <property type="molecule type" value="Genomic_DNA"/>
</dbReference>
<dbReference type="PANTHER" id="PTHR37984:SF5">
    <property type="entry name" value="PROTEIN NYNRIN-LIKE"/>
    <property type="match status" value="1"/>
</dbReference>
<keyword evidence="2" id="KW-0548">Nucleotidyltransferase</keyword>
<dbReference type="Gene3D" id="3.30.70.270">
    <property type="match status" value="2"/>
</dbReference>
<dbReference type="AlphaFoldDB" id="A0A815KJR5"/>
<evidence type="ECO:0000259" key="7">
    <source>
        <dbReference type="PROSITE" id="PS50878"/>
    </source>
</evidence>
<dbReference type="PANTHER" id="PTHR37984">
    <property type="entry name" value="PROTEIN CBG26694"/>
    <property type="match status" value="1"/>
</dbReference>
<dbReference type="Gene3D" id="3.10.10.10">
    <property type="entry name" value="HIV Type 1 Reverse Transcriptase, subunit A, domain 1"/>
    <property type="match status" value="1"/>
</dbReference>
<dbReference type="Pfam" id="PF17917">
    <property type="entry name" value="RT_RNaseH"/>
    <property type="match status" value="1"/>
</dbReference>
<dbReference type="CDD" id="cd01647">
    <property type="entry name" value="RT_LTR"/>
    <property type="match status" value="1"/>
</dbReference>
<keyword evidence="10" id="KW-1185">Reference proteome</keyword>
<evidence type="ECO:0000313" key="10">
    <source>
        <dbReference type="Proteomes" id="UP000663829"/>
    </source>
</evidence>
<dbReference type="InterPro" id="IPR000477">
    <property type="entry name" value="RT_dom"/>
</dbReference>
<evidence type="ECO:0000313" key="8">
    <source>
        <dbReference type="EMBL" id="CAF1396649.1"/>
    </source>
</evidence>
<evidence type="ECO:0000256" key="3">
    <source>
        <dbReference type="ARBA" id="ARBA00022722"/>
    </source>
</evidence>
<dbReference type="InterPro" id="IPR050951">
    <property type="entry name" value="Retrovirus_Pol_polyprotein"/>
</dbReference>
<keyword evidence="1" id="KW-0808">Transferase</keyword>
<reference evidence="8" key="1">
    <citation type="submission" date="2021-02" db="EMBL/GenBank/DDBJ databases">
        <authorList>
            <person name="Nowell W R."/>
        </authorList>
    </citation>
    <scope>NUCLEOTIDE SEQUENCE</scope>
</reference>
<dbReference type="CDD" id="cd09274">
    <property type="entry name" value="RNase_HI_RT_Ty3"/>
    <property type="match status" value="1"/>
</dbReference>
<dbReference type="InterPro" id="IPR041373">
    <property type="entry name" value="RT_RNaseH"/>
</dbReference>
<keyword evidence="4" id="KW-0255">Endonuclease</keyword>
<protein>
    <recommendedName>
        <fullName evidence="7">Reverse transcriptase domain-containing protein</fullName>
    </recommendedName>
</protein>
<proteinExistence type="predicted"/>
<dbReference type="GO" id="GO:0003964">
    <property type="term" value="F:RNA-directed DNA polymerase activity"/>
    <property type="evidence" value="ECO:0007669"/>
    <property type="project" value="UniProtKB-KW"/>
</dbReference>
<organism evidence="8 10">
    <name type="scientific">Didymodactylos carnosus</name>
    <dbReference type="NCBI Taxonomy" id="1234261"/>
    <lineage>
        <taxon>Eukaryota</taxon>
        <taxon>Metazoa</taxon>
        <taxon>Spiralia</taxon>
        <taxon>Gnathifera</taxon>
        <taxon>Rotifera</taxon>
        <taxon>Eurotatoria</taxon>
        <taxon>Bdelloidea</taxon>
        <taxon>Philodinida</taxon>
        <taxon>Philodinidae</taxon>
        <taxon>Didymodactylos</taxon>
    </lineage>
</organism>
<comment type="caution">
    <text evidence="8">The sequence shown here is derived from an EMBL/GenBank/DDBJ whole genome shotgun (WGS) entry which is preliminary data.</text>
</comment>
<keyword evidence="3" id="KW-0540">Nuclease</keyword>
<dbReference type="GO" id="GO:0016787">
    <property type="term" value="F:hydrolase activity"/>
    <property type="evidence" value="ECO:0007669"/>
    <property type="project" value="UniProtKB-KW"/>
</dbReference>
<evidence type="ECO:0000256" key="2">
    <source>
        <dbReference type="ARBA" id="ARBA00022695"/>
    </source>
</evidence>
<dbReference type="InterPro" id="IPR043128">
    <property type="entry name" value="Rev_trsase/Diguanyl_cyclase"/>
</dbReference>
<evidence type="ECO:0000256" key="4">
    <source>
        <dbReference type="ARBA" id="ARBA00022759"/>
    </source>
</evidence>
<name>A0A815KJR5_9BILA</name>
<evidence type="ECO:0000313" key="9">
    <source>
        <dbReference type="EMBL" id="CAF4290821.1"/>
    </source>
</evidence>
<accession>A0A815KJR5</accession>
<evidence type="ECO:0000256" key="5">
    <source>
        <dbReference type="ARBA" id="ARBA00022801"/>
    </source>
</evidence>
<evidence type="ECO:0000256" key="1">
    <source>
        <dbReference type="ARBA" id="ARBA00022679"/>
    </source>
</evidence>
<dbReference type="InterPro" id="IPR043502">
    <property type="entry name" value="DNA/RNA_pol_sf"/>
</dbReference>
<dbReference type="PROSITE" id="PS50878">
    <property type="entry name" value="RT_POL"/>
    <property type="match status" value="1"/>
</dbReference>
<dbReference type="GO" id="GO:0004519">
    <property type="term" value="F:endonuclease activity"/>
    <property type="evidence" value="ECO:0007669"/>
    <property type="project" value="UniProtKB-KW"/>
</dbReference>
<dbReference type="Proteomes" id="UP000681722">
    <property type="component" value="Unassembled WGS sequence"/>
</dbReference>
<dbReference type="SUPFAM" id="SSF56672">
    <property type="entry name" value="DNA/RNA polymerases"/>
    <property type="match status" value="1"/>
</dbReference>
<keyword evidence="5" id="KW-0378">Hydrolase</keyword>
<dbReference type="Proteomes" id="UP000663829">
    <property type="component" value="Unassembled WGS sequence"/>
</dbReference>
<gene>
    <name evidence="8" type="ORF">GPM918_LOCUS33063</name>
    <name evidence="9" type="ORF">SRO942_LOCUS33739</name>
</gene>